<dbReference type="Proteomes" id="UP000252582">
    <property type="component" value="Unassembled WGS sequence"/>
</dbReference>
<feature type="domain" description="Glycosyl transferase family 25" evidence="1">
    <location>
        <begin position="3"/>
        <end position="162"/>
    </location>
</feature>
<name>A0A6I7HQY6_9HYPH</name>
<evidence type="ECO:0000313" key="2">
    <source>
        <dbReference type="EMBL" id="RCW28271.1"/>
    </source>
</evidence>
<dbReference type="InterPro" id="IPR002654">
    <property type="entry name" value="Glyco_trans_25"/>
</dbReference>
<accession>A0A6I7HQY6</accession>
<sequence length="269" mass="30596">MDVIIINLDRATERMAFQKAQMEALGLTYRRLRAFDMASAPALRPSTYWDTWERPLVDVEKACLLSHRAAWEMVAASDTPSLILEDDAVLSKRVPDLLARLEKRNDTDLVTLEVRARKKLVSKSPSGLHTDLPIRRLYQDRTGAAAYVLWPEGARKLMKRTARRAGLADAVICAAYELKAYQADPALALQIDRCRHYGIEEPIATRSAIDAGKNATEADPHRKLVFRFRRALAQLRMGLRRVIKAPVAVRREIMLDPRDFDHLRELTRG</sequence>
<evidence type="ECO:0000313" key="3">
    <source>
        <dbReference type="Proteomes" id="UP000252582"/>
    </source>
</evidence>
<proteinExistence type="predicted"/>
<organism evidence="2 3">
    <name type="scientific">Ciceribacter lividus</name>
    <dbReference type="NCBI Taxonomy" id="1197950"/>
    <lineage>
        <taxon>Bacteria</taxon>
        <taxon>Pseudomonadati</taxon>
        <taxon>Pseudomonadota</taxon>
        <taxon>Alphaproteobacteria</taxon>
        <taxon>Hyphomicrobiales</taxon>
        <taxon>Rhizobiaceae</taxon>
        <taxon>Ciceribacter</taxon>
    </lineage>
</organism>
<reference evidence="2 3" key="1">
    <citation type="submission" date="2018-07" db="EMBL/GenBank/DDBJ databases">
        <title>Genomic Encyclopedia of Type Strains, Phase IV (KMG-IV): sequencing the most valuable type-strain genomes for metagenomic binning, comparative biology and taxonomic classification.</title>
        <authorList>
            <person name="Goeker M."/>
        </authorList>
    </citation>
    <scope>NUCLEOTIDE SEQUENCE [LARGE SCALE GENOMIC DNA]</scope>
    <source>
        <strain evidence="2 3">DSM 25528</strain>
    </source>
</reference>
<dbReference type="RefSeq" id="WP_114361371.1">
    <property type="nucleotide sequence ID" value="NZ_QPIX01000001.1"/>
</dbReference>
<keyword evidence="3" id="KW-1185">Reference proteome</keyword>
<evidence type="ECO:0000259" key="1">
    <source>
        <dbReference type="Pfam" id="PF01755"/>
    </source>
</evidence>
<dbReference type="CDD" id="cd06532">
    <property type="entry name" value="Glyco_transf_25"/>
    <property type="match status" value="1"/>
</dbReference>
<gene>
    <name evidence="2" type="ORF">DFR48_101281</name>
</gene>
<dbReference type="AlphaFoldDB" id="A0A6I7HQY6"/>
<dbReference type="Pfam" id="PF01755">
    <property type="entry name" value="Glyco_transf_25"/>
    <property type="match status" value="1"/>
</dbReference>
<dbReference type="GO" id="GO:0016740">
    <property type="term" value="F:transferase activity"/>
    <property type="evidence" value="ECO:0007669"/>
    <property type="project" value="UniProtKB-KW"/>
</dbReference>
<keyword evidence="2" id="KW-0808">Transferase</keyword>
<dbReference type="EMBL" id="QPIX01000001">
    <property type="protein sequence ID" value="RCW28271.1"/>
    <property type="molecule type" value="Genomic_DNA"/>
</dbReference>
<protein>
    <submittedName>
        <fullName evidence="2">Glycosyl transferase family 25</fullName>
    </submittedName>
</protein>
<comment type="caution">
    <text evidence="2">The sequence shown here is derived from an EMBL/GenBank/DDBJ whole genome shotgun (WGS) entry which is preliminary data.</text>
</comment>